<dbReference type="CDD" id="cd18567">
    <property type="entry name" value="ABC_6TM_CvaB_RaxB_like"/>
    <property type="match status" value="1"/>
</dbReference>
<evidence type="ECO:0000256" key="2">
    <source>
        <dbReference type="ARBA" id="ARBA00022448"/>
    </source>
</evidence>
<dbReference type="PANTHER" id="PTHR24221:SF606">
    <property type="entry name" value="COLICIN V SECRETION-PROCESSING ATP-BINDING PROTEIN"/>
    <property type="match status" value="1"/>
</dbReference>
<sequence length="705" mass="77692">MPPSGYRMPLQFGWSRRLPMMLQTEAAECGLACLAMVASYHGHDVDLAGLRRRFSTSLKGVTLARVMSMAGQLGLICRPLKLDMDELAQLKTPCLLHWDLNHFVVLKRVGQRLVIHDPARGIRTLSRREVSEHFTGVALELTPGADFSPVRERQAVSLRALTGTVRGLLPALAQILGLAVALEVFALAGPFYMQWILDQVLVSADHDLLTLLGLGFMGIAMFSALVTAARSWAVTWLGATLNVQWASNLFSHLMRLPLDWFEKRHIGDVVSRFGSIQTIQKTLTTQFIGSLLDGLMSLVTLVVMGFYSLWLTALVAGLFLTYGLIRWAFFNPLRRANEEQIVYGARQQSELLESIRGAMPIKLANKQDERLGRYANATVATANRTIGIQRLGIAFTLSNQMLFGIGRVAMIWIAATLALKNEFSAGMLIAFIAYSDQFTSRAAGLIDKWVDFSMLKLHAERVADIALTAPEKRAETTWSGPIPEASIELCNISFRYAESEPWILRNCNLKIEAGESVAITGPSGCGKSTLAKIVLGLLEPTEGEVKFGGIAIRTLGLDTYRQWIGAVMQDDQLFAGSIADNISFFNSEPDLKRIVSAAQIAAIHEDIAYMPMGYQSLVGDMGSSLSGGQRQRVVLARALYQQPALLILDEATSHLDVIREKKVNDSVQQLKITRLVIAHRPETARQAKRIVILQTGRILQDASTS</sequence>
<dbReference type="GO" id="GO:0008234">
    <property type="term" value="F:cysteine-type peptidase activity"/>
    <property type="evidence" value="ECO:0007669"/>
    <property type="project" value="InterPro"/>
</dbReference>
<dbReference type="CDD" id="cd02419">
    <property type="entry name" value="Peptidase_C39C"/>
    <property type="match status" value="1"/>
</dbReference>
<dbReference type="PROSITE" id="PS50990">
    <property type="entry name" value="PEPTIDASE_C39"/>
    <property type="match status" value="1"/>
</dbReference>
<dbReference type="GO" id="GO:0016887">
    <property type="term" value="F:ATP hydrolysis activity"/>
    <property type="evidence" value="ECO:0007669"/>
    <property type="project" value="InterPro"/>
</dbReference>
<feature type="transmembrane region" description="Helical" evidence="9">
    <location>
        <begin position="208"/>
        <end position="226"/>
    </location>
</feature>
<dbReference type="GO" id="GO:0006508">
    <property type="term" value="P:proteolysis"/>
    <property type="evidence" value="ECO:0007669"/>
    <property type="project" value="InterPro"/>
</dbReference>
<reference evidence="13 14" key="1">
    <citation type="submission" date="2019-08" db="EMBL/GenBank/DDBJ databases">
        <title>Complete genome sequence of Rhodanobacter glycinis strain T01E-68 isolated from tomato root.</title>
        <authorList>
            <person name="Weon H.-Y."/>
            <person name="Lee S.A."/>
        </authorList>
    </citation>
    <scope>NUCLEOTIDE SEQUENCE [LARGE SCALE GENOMIC DNA]</scope>
    <source>
        <strain evidence="13 14">T01E-68</strain>
    </source>
</reference>
<name>A0A5B9E1S6_9GAMM</name>
<evidence type="ECO:0000259" key="12">
    <source>
        <dbReference type="PROSITE" id="PS50990"/>
    </source>
</evidence>
<evidence type="ECO:0000313" key="13">
    <source>
        <dbReference type="EMBL" id="QEE26253.1"/>
    </source>
</evidence>
<evidence type="ECO:0000313" key="14">
    <source>
        <dbReference type="Proteomes" id="UP000321807"/>
    </source>
</evidence>
<dbReference type="FunFam" id="3.40.50.300:FF:000299">
    <property type="entry name" value="ABC transporter ATP-binding protein/permease"/>
    <property type="match status" value="1"/>
</dbReference>
<comment type="subcellular location">
    <subcellularLocation>
        <location evidence="1">Cell membrane</location>
        <topology evidence="1">Multi-pass membrane protein</topology>
    </subcellularLocation>
</comment>
<dbReference type="EMBL" id="CP042807">
    <property type="protein sequence ID" value="QEE26253.1"/>
    <property type="molecule type" value="Genomic_DNA"/>
</dbReference>
<proteinExistence type="predicted"/>
<dbReference type="Gene3D" id="3.90.70.10">
    <property type="entry name" value="Cysteine proteinases"/>
    <property type="match status" value="1"/>
</dbReference>
<dbReference type="InterPro" id="IPR017871">
    <property type="entry name" value="ABC_transporter-like_CS"/>
</dbReference>
<accession>A0A5B9E1S6</accession>
<evidence type="ECO:0000256" key="9">
    <source>
        <dbReference type="SAM" id="Phobius"/>
    </source>
</evidence>
<dbReference type="GO" id="GO:0005524">
    <property type="term" value="F:ATP binding"/>
    <property type="evidence" value="ECO:0007669"/>
    <property type="project" value="UniProtKB-KW"/>
</dbReference>
<evidence type="ECO:0000256" key="1">
    <source>
        <dbReference type="ARBA" id="ARBA00004651"/>
    </source>
</evidence>
<dbReference type="AlphaFoldDB" id="A0A5B9E1S6"/>
<feature type="domain" description="Peptidase C39" evidence="12">
    <location>
        <begin position="23"/>
        <end position="141"/>
    </location>
</feature>
<feature type="transmembrane region" description="Helical" evidence="9">
    <location>
        <begin position="298"/>
        <end position="325"/>
    </location>
</feature>
<dbReference type="PROSITE" id="PS50893">
    <property type="entry name" value="ABC_TRANSPORTER_2"/>
    <property type="match status" value="1"/>
</dbReference>
<keyword evidence="8 9" id="KW-0472">Membrane</keyword>
<keyword evidence="6" id="KW-0067">ATP-binding</keyword>
<dbReference type="RefSeq" id="WP_147628484.1">
    <property type="nucleotide sequence ID" value="NZ_CP042807.1"/>
</dbReference>
<evidence type="ECO:0000259" key="11">
    <source>
        <dbReference type="PROSITE" id="PS50929"/>
    </source>
</evidence>
<dbReference type="InterPro" id="IPR027417">
    <property type="entry name" value="P-loop_NTPase"/>
</dbReference>
<dbReference type="PROSITE" id="PS50929">
    <property type="entry name" value="ABC_TM1F"/>
    <property type="match status" value="1"/>
</dbReference>
<evidence type="ECO:0000256" key="8">
    <source>
        <dbReference type="ARBA" id="ARBA00023136"/>
    </source>
</evidence>
<dbReference type="GO" id="GO:0034040">
    <property type="term" value="F:ATPase-coupled lipid transmembrane transporter activity"/>
    <property type="evidence" value="ECO:0007669"/>
    <property type="project" value="TreeGrafter"/>
</dbReference>
<dbReference type="PANTHER" id="PTHR24221">
    <property type="entry name" value="ATP-BINDING CASSETTE SUB-FAMILY B"/>
    <property type="match status" value="1"/>
</dbReference>
<dbReference type="SMART" id="SM00382">
    <property type="entry name" value="AAA"/>
    <property type="match status" value="1"/>
</dbReference>
<dbReference type="InterPro" id="IPR036640">
    <property type="entry name" value="ABC1_TM_sf"/>
</dbReference>
<dbReference type="Pfam" id="PF00664">
    <property type="entry name" value="ABC_membrane"/>
    <property type="match status" value="1"/>
</dbReference>
<keyword evidence="5" id="KW-0547">Nucleotide-binding</keyword>
<keyword evidence="3" id="KW-1003">Cell membrane</keyword>
<feature type="domain" description="ABC transporter" evidence="10">
    <location>
        <begin position="487"/>
        <end position="705"/>
    </location>
</feature>
<dbReference type="Gene3D" id="1.20.1560.10">
    <property type="entry name" value="ABC transporter type 1, transmembrane domain"/>
    <property type="match status" value="1"/>
</dbReference>
<dbReference type="InterPro" id="IPR011527">
    <property type="entry name" value="ABC1_TM_dom"/>
</dbReference>
<dbReference type="Proteomes" id="UP000321807">
    <property type="component" value="Chromosome"/>
</dbReference>
<dbReference type="InterPro" id="IPR003593">
    <property type="entry name" value="AAA+_ATPase"/>
</dbReference>
<evidence type="ECO:0000256" key="4">
    <source>
        <dbReference type="ARBA" id="ARBA00022692"/>
    </source>
</evidence>
<evidence type="ECO:0000256" key="5">
    <source>
        <dbReference type="ARBA" id="ARBA00022741"/>
    </source>
</evidence>
<feature type="transmembrane region" description="Helical" evidence="9">
    <location>
        <begin position="168"/>
        <end position="188"/>
    </location>
</feature>
<keyword evidence="2" id="KW-0813">Transport</keyword>
<dbReference type="SUPFAM" id="SSF52540">
    <property type="entry name" value="P-loop containing nucleoside triphosphate hydrolases"/>
    <property type="match status" value="1"/>
</dbReference>
<dbReference type="GO" id="GO:0005886">
    <property type="term" value="C:plasma membrane"/>
    <property type="evidence" value="ECO:0007669"/>
    <property type="project" value="UniProtKB-SubCell"/>
</dbReference>
<keyword evidence="4 9" id="KW-0812">Transmembrane</keyword>
<organism evidence="13 14">
    <name type="scientific">Rhodanobacter glycinis</name>
    <dbReference type="NCBI Taxonomy" id="582702"/>
    <lineage>
        <taxon>Bacteria</taxon>
        <taxon>Pseudomonadati</taxon>
        <taxon>Pseudomonadota</taxon>
        <taxon>Gammaproteobacteria</taxon>
        <taxon>Lysobacterales</taxon>
        <taxon>Rhodanobacteraceae</taxon>
        <taxon>Rhodanobacter</taxon>
    </lineage>
</organism>
<dbReference type="InterPro" id="IPR003439">
    <property type="entry name" value="ABC_transporter-like_ATP-bd"/>
</dbReference>
<dbReference type="InterPro" id="IPR033838">
    <property type="entry name" value="CvaB_peptidase"/>
</dbReference>
<dbReference type="CDD" id="cd03246">
    <property type="entry name" value="ABCC_Protease_Secretion"/>
    <property type="match status" value="1"/>
</dbReference>
<keyword evidence="7 9" id="KW-1133">Transmembrane helix</keyword>
<dbReference type="InterPro" id="IPR005074">
    <property type="entry name" value="Peptidase_C39"/>
</dbReference>
<dbReference type="InterPro" id="IPR039421">
    <property type="entry name" value="Type_1_exporter"/>
</dbReference>
<dbReference type="SUPFAM" id="SSF90123">
    <property type="entry name" value="ABC transporter transmembrane region"/>
    <property type="match status" value="1"/>
</dbReference>
<dbReference type="Pfam" id="PF00005">
    <property type="entry name" value="ABC_tran"/>
    <property type="match status" value="1"/>
</dbReference>
<evidence type="ECO:0000256" key="3">
    <source>
        <dbReference type="ARBA" id="ARBA00022475"/>
    </source>
</evidence>
<evidence type="ECO:0000256" key="7">
    <source>
        <dbReference type="ARBA" id="ARBA00022989"/>
    </source>
</evidence>
<dbReference type="Pfam" id="PF03412">
    <property type="entry name" value="Peptidase_C39"/>
    <property type="match status" value="1"/>
</dbReference>
<feature type="domain" description="ABC transmembrane type-1" evidence="11">
    <location>
        <begin position="175"/>
        <end position="454"/>
    </location>
</feature>
<dbReference type="Gene3D" id="3.40.50.300">
    <property type="entry name" value="P-loop containing nucleotide triphosphate hydrolases"/>
    <property type="match status" value="1"/>
</dbReference>
<evidence type="ECO:0000256" key="6">
    <source>
        <dbReference type="ARBA" id="ARBA00022840"/>
    </source>
</evidence>
<gene>
    <name evidence="13" type="ORF">CS053_00750</name>
</gene>
<protein>
    <submittedName>
        <fullName evidence="13">Peptidase domain-containing ABC transporter</fullName>
    </submittedName>
</protein>
<dbReference type="PROSITE" id="PS00211">
    <property type="entry name" value="ABC_TRANSPORTER_1"/>
    <property type="match status" value="1"/>
</dbReference>
<evidence type="ECO:0000259" key="10">
    <source>
        <dbReference type="PROSITE" id="PS50893"/>
    </source>
</evidence>
<dbReference type="KEGG" id="rgl:CS053_00750"/>
<dbReference type="GO" id="GO:0140359">
    <property type="term" value="F:ABC-type transporter activity"/>
    <property type="evidence" value="ECO:0007669"/>
    <property type="project" value="InterPro"/>
</dbReference>